<dbReference type="GO" id="GO:0005737">
    <property type="term" value="C:cytoplasm"/>
    <property type="evidence" value="ECO:0007669"/>
    <property type="project" value="TreeGrafter"/>
</dbReference>
<dbReference type="OrthoDB" id="4475657at2"/>
<dbReference type="PRINTS" id="PR00368">
    <property type="entry name" value="FADPNR"/>
</dbReference>
<dbReference type="GO" id="GO:0016651">
    <property type="term" value="F:oxidoreductase activity, acting on NAD(P)H"/>
    <property type="evidence" value="ECO:0007669"/>
    <property type="project" value="TreeGrafter"/>
</dbReference>
<dbReference type="Pfam" id="PF14759">
    <property type="entry name" value="Reductase_C"/>
    <property type="match status" value="1"/>
</dbReference>
<evidence type="ECO:0000313" key="7">
    <source>
        <dbReference type="EMBL" id="RSD09655.1"/>
    </source>
</evidence>
<evidence type="ECO:0000256" key="3">
    <source>
        <dbReference type="ARBA" id="ARBA00022827"/>
    </source>
</evidence>
<keyword evidence="2" id="KW-0285">Flavoprotein</keyword>
<organism evidence="7 8">
    <name type="scientific">Amycolatopsis eburnea</name>
    <dbReference type="NCBI Taxonomy" id="2267691"/>
    <lineage>
        <taxon>Bacteria</taxon>
        <taxon>Bacillati</taxon>
        <taxon>Actinomycetota</taxon>
        <taxon>Actinomycetes</taxon>
        <taxon>Pseudonocardiales</taxon>
        <taxon>Pseudonocardiaceae</taxon>
        <taxon>Amycolatopsis</taxon>
    </lineage>
</organism>
<dbReference type="SUPFAM" id="SSF55424">
    <property type="entry name" value="FAD/NAD-linked reductases, dimerisation (C-terminal) domain"/>
    <property type="match status" value="1"/>
</dbReference>
<proteinExistence type="predicted"/>
<feature type="domain" description="FAD/NAD(P)-binding" evidence="5">
    <location>
        <begin position="5"/>
        <end position="299"/>
    </location>
</feature>
<evidence type="ECO:0000259" key="6">
    <source>
        <dbReference type="Pfam" id="PF14759"/>
    </source>
</evidence>
<sequence length="403" mass="43110">MMDTFVVIGAGLAGAKAVETLRAEGFEGRIVLVGAEPDLPYERPPLSKGYLLGQEDRASVFVHDDKWYVEHDVEVLTGRRATALDRAAHEVELAGGERLGYTKLLLATGSSPRRLRVPGNDLDGVHYLRRLSHADQLREALSASGRVVVAGAGWIGLETAAAARSYGCEVTIVEPGPSPLHAALGPELGGFFADLHRGHGVELRLGTGVTGFDGDGAVSAVRTDDGEIPADVVVVGIGARPETQLAEEAGLTIDDGVRVDAALRTEDPDVFAAGDVANAWHPHYGRPLRVEHWAAATNGGPAAARSMLGQAVEYAELPYFFSDQYDAGMEFTGWFPPGGYDRVVRRGDTEAFHAFWLAGDRVVAGLHVNKWDDGLDAVRELILSGRKVDPDRLADPDRPLDGD</sequence>
<accession>A0A427SYR5</accession>
<evidence type="ECO:0000313" key="8">
    <source>
        <dbReference type="Proteomes" id="UP000267081"/>
    </source>
</evidence>
<dbReference type="Pfam" id="PF07992">
    <property type="entry name" value="Pyr_redox_2"/>
    <property type="match status" value="1"/>
</dbReference>
<reference evidence="7 8" key="1">
    <citation type="submission" date="2018-12" db="EMBL/GenBank/DDBJ databases">
        <title>Amycolatopsis eburnea sp. nov. actinomycete associate with arbuscular mycorrhiza fungal spore.</title>
        <authorList>
            <person name="Lumyong S."/>
            <person name="Chaiya L."/>
        </authorList>
    </citation>
    <scope>NUCLEOTIDE SEQUENCE [LARGE SCALE GENOMIC DNA]</scope>
    <source>
        <strain evidence="7 8">GLM-1</strain>
    </source>
</reference>
<dbReference type="EMBL" id="RSEC01000061">
    <property type="protein sequence ID" value="RSD09655.1"/>
    <property type="molecule type" value="Genomic_DNA"/>
</dbReference>
<comment type="cofactor">
    <cofactor evidence="1">
        <name>FAD</name>
        <dbReference type="ChEBI" id="CHEBI:57692"/>
    </cofactor>
</comment>
<dbReference type="AlphaFoldDB" id="A0A427SYR5"/>
<keyword evidence="3" id="KW-0274">FAD</keyword>
<comment type="caution">
    <text evidence="7">The sequence shown here is derived from an EMBL/GenBank/DDBJ whole genome shotgun (WGS) entry which is preliminary data.</text>
</comment>
<dbReference type="Proteomes" id="UP000267081">
    <property type="component" value="Unassembled WGS sequence"/>
</dbReference>
<dbReference type="SUPFAM" id="SSF51905">
    <property type="entry name" value="FAD/NAD(P)-binding domain"/>
    <property type="match status" value="2"/>
</dbReference>
<dbReference type="InterPro" id="IPR050446">
    <property type="entry name" value="FAD-oxidoreductase/Apoptosis"/>
</dbReference>
<keyword evidence="4" id="KW-0560">Oxidoreductase</keyword>
<dbReference type="PANTHER" id="PTHR43557">
    <property type="entry name" value="APOPTOSIS-INDUCING FACTOR 1"/>
    <property type="match status" value="1"/>
</dbReference>
<gene>
    <name evidence="7" type="ORF">EIY87_41380</name>
</gene>
<feature type="domain" description="Reductase C-terminal" evidence="6">
    <location>
        <begin position="319"/>
        <end position="400"/>
    </location>
</feature>
<evidence type="ECO:0000259" key="5">
    <source>
        <dbReference type="Pfam" id="PF07992"/>
    </source>
</evidence>
<evidence type="ECO:0000256" key="2">
    <source>
        <dbReference type="ARBA" id="ARBA00022630"/>
    </source>
</evidence>
<evidence type="ECO:0000256" key="1">
    <source>
        <dbReference type="ARBA" id="ARBA00001974"/>
    </source>
</evidence>
<name>A0A427SYR5_9PSEU</name>
<protein>
    <submittedName>
        <fullName evidence="7">NAD(P)/FAD-dependent oxidoreductase</fullName>
    </submittedName>
</protein>
<dbReference type="InterPro" id="IPR028202">
    <property type="entry name" value="Reductase_C"/>
</dbReference>
<dbReference type="InterPro" id="IPR023753">
    <property type="entry name" value="FAD/NAD-binding_dom"/>
</dbReference>
<keyword evidence="8" id="KW-1185">Reference proteome</keyword>
<dbReference type="Gene3D" id="3.30.390.30">
    <property type="match status" value="1"/>
</dbReference>
<dbReference type="PANTHER" id="PTHR43557:SF2">
    <property type="entry name" value="RIESKE DOMAIN-CONTAINING PROTEIN-RELATED"/>
    <property type="match status" value="1"/>
</dbReference>
<dbReference type="InterPro" id="IPR036188">
    <property type="entry name" value="FAD/NAD-bd_sf"/>
</dbReference>
<dbReference type="Gene3D" id="3.50.50.60">
    <property type="entry name" value="FAD/NAD(P)-binding domain"/>
    <property type="match status" value="2"/>
</dbReference>
<dbReference type="InterPro" id="IPR016156">
    <property type="entry name" value="FAD/NAD-linked_Rdtase_dimer_sf"/>
</dbReference>
<dbReference type="PRINTS" id="PR00411">
    <property type="entry name" value="PNDRDTASEI"/>
</dbReference>
<evidence type="ECO:0000256" key="4">
    <source>
        <dbReference type="ARBA" id="ARBA00023002"/>
    </source>
</evidence>